<keyword evidence="1" id="KW-1133">Transmembrane helix</keyword>
<protein>
    <recommendedName>
        <fullName evidence="2">DUF6594 domain-containing protein</fullName>
    </recommendedName>
</protein>
<sequence length="304" mass="34019">MAANDPLTQKVKGYPKLAAQIELRPELAIFRRFGALNAENLLYFQAELALLEQDLQKQQLDDHCSGDSRKALFARSWYELSTSKENGDDTQLQLIHRIRETLRSYSIGGCQLGSAAIVMRWVDEALIQQAQILAYPEPDRWDLTYMQGFLQSPQGMGLPLRGPDGIVWGMVSTPKSYSPDLITLCPRQKEDPFSGWVVEKAITRLFCCLRLFKKPSRIHGVIGYEDTKVLKITYWITSVLASLIPIVSIVVLYCVHSMPARLGIIGAFNISLSACLVGFTNAKRAEVFAITAAWVSSSFPRNMG</sequence>
<keyword evidence="4" id="KW-1185">Reference proteome</keyword>
<feature type="transmembrane region" description="Helical" evidence="1">
    <location>
        <begin position="262"/>
        <end position="279"/>
    </location>
</feature>
<gene>
    <name evidence="3" type="ORF">CC80DRAFT_473276</name>
</gene>
<evidence type="ECO:0000256" key="1">
    <source>
        <dbReference type="SAM" id="Phobius"/>
    </source>
</evidence>
<dbReference type="Pfam" id="PF20237">
    <property type="entry name" value="DUF6594"/>
    <property type="match status" value="1"/>
</dbReference>
<dbReference type="AlphaFoldDB" id="A0A6A5TXJ6"/>
<feature type="transmembrane region" description="Helical" evidence="1">
    <location>
        <begin position="232"/>
        <end position="255"/>
    </location>
</feature>
<proteinExistence type="predicted"/>
<dbReference type="Proteomes" id="UP000800035">
    <property type="component" value="Unassembled WGS sequence"/>
</dbReference>
<dbReference type="InterPro" id="IPR046529">
    <property type="entry name" value="DUF6594"/>
</dbReference>
<feature type="domain" description="DUF6594" evidence="2">
    <location>
        <begin position="14"/>
        <end position="295"/>
    </location>
</feature>
<evidence type="ECO:0000313" key="4">
    <source>
        <dbReference type="Proteomes" id="UP000800035"/>
    </source>
</evidence>
<reference evidence="3" key="1">
    <citation type="journal article" date="2020" name="Stud. Mycol.">
        <title>101 Dothideomycetes genomes: a test case for predicting lifestyles and emergence of pathogens.</title>
        <authorList>
            <person name="Haridas S."/>
            <person name="Albert R."/>
            <person name="Binder M."/>
            <person name="Bloem J."/>
            <person name="Labutti K."/>
            <person name="Salamov A."/>
            <person name="Andreopoulos B."/>
            <person name="Baker S."/>
            <person name="Barry K."/>
            <person name="Bills G."/>
            <person name="Bluhm B."/>
            <person name="Cannon C."/>
            <person name="Castanera R."/>
            <person name="Culley D."/>
            <person name="Daum C."/>
            <person name="Ezra D."/>
            <person name="Gonzalez J."/>
            <person name="Henrissat B."/>
            <person name="Kuo A."/>
            <person name="Liang C."/>
            <person name="Lipzen A."/>
            <person name="Lutzoni F."/>
            <person name="Magnuson J."/>
            <person name="Mondo S."/>
            <person name="Nolan M."/>
            <person name="Ohm R."/>
            <person name="Pangilinan J."/>
            <person name="Park H.-J."/>
            <person name="Ramirez L."/>
            <person name="Alfaro M."/>
            <person name="Sun H."/>
            <person name="Tritt A."/>
            <person name="Yoshinaga Y."/>
            <person name="Zwiers L.-H."/>
            <person name="Turgeon B."/>
            <person name="Goodwin S."/>
            <person name="Spatafora J."/>
            <person name="Crous P."/>
            <person name="Grigoriev I."/>
        </authorList>
    </citation>
    <scope>NUCLEOTIDE SEQUENCE</scope>
    <source>
        <strain evidence="3">CBS 675.92</strain>
    </source>
</reference>
<dbReference type="PANTHER" id="PTHR34502">
    <property type="entry name" value="DUF6594 DOMAIN-CONTAINING PROTEIN-RELATED"/>
    <property type="match status" value="1"/>
</dbReference>
<name>A0A6A5TXJ6_9PLEO</name>
<keyword evidence="1" id="KW-0812">Transmembrane</keyword>
<dbReference type="EMBL" id="ML976992">
    <property type="protein sequence ID" value="KAF1956372.1"/>
    <property type="molecule type" value="Genomic_DNA"/>
</dbReference>
<evidence type="ECO:0000259" key="2">
    <source>
        <dbReference type="Pfam" id="PF20237"/>
    </source>
</evidence>
<dbReference type="OrthoDB" id="5342093at2759"/>
<accession>A0A6A5TXJ6</accession>
<dbReference type="PANTHER" id="PTHR34502:SF5">
    <property type="entry name" value="DUF6594 DOMAIN-CONTAINING PROTEIN"/>
    <property type="match status" value="1"/>
</dbReference>
<keyword evidence="1" id="KW-0472">Membrane</keyword>
<evidence type="ECO:0000313" key="3">
    <source>
        <dbReference type="EMBL" id="KAF1956372.1"/>
    </source>
</evidence>
<organism evidence="3 4">
    <name type="scientific">Byssothecium circinans</name>
    <dbReference type="NCBI Taxonomy" id="147558"/>
    <lineage>
        <taxon>Eukaryota</taxon>
        <taxon>Fungi</taxon>
        <taxon>Dikarya</taxon>
        <taxon>Ascomycota</taxon>
        <taxon>Pezizomycotina</taxon>
        <taxon>Dothideomycetes</taxon>
        <taxon>Pleosporomycetidae</taxon>
        <taxon>Pleosporales</taxon>
        <taxon>Massarineae</taxon>
        <taxon>Massarinaceae</taxon>
        <taxon>Byssothecium</taxon>
    </lineage>
</organism>